<name>A0A2R6VZQ3_MARPO</name>
<keyword evidence="2" id="KW-1185">Reference proteome</keyword>
<dbReference type="Proteomes" id="UP000244005">
    <property type="component" value="Unassembled WGS sequence"/>
</dbReference>
<evidence type="ECO:0000313" key="2">
    <source>
        <dbReference type="Proteomes" id="UP000244005"/>
    </source>
</evidence>
<dbReference type="EMBL" id="KZ772954">
    <property type="protein sequence ID" value="PTQ27086.1"/>
    <property type="molecule type" value="Genomic_DNA"/>
</dbReference>
<accession>A0A2R6VZQ3</accession>
<dbReference type="AlphaFoldDB" id="A0A2R6VZQ3"/>
<sequence>MLPDHQRAVEKVDCCRRQFFECAVILQRMWILALRNHAAGCEGMIAPSVMIQVGKSAISYATQPRGSSCTCRRTTVHSFRSRRGDYTMVLIILNYDYPKGSDERFRVIRRSILRSENSDVSFVRS</sequence>
<gene>
    <name evidence="1" type="ORF">MARPO_0224s0003</name>
</gene>
<reference evidence="2" key="1">
    <citation type="journal article" date="2017" name="Cell">
        <title>Insights into land plant evolution garnered from the Marchantia polymorpha genome.</title>
        <authorList>
            <person name="Bowman J.L."/>
            <person name="Kohchi T."/>
            <person name="Yamato K.T."/>
            <person name="Jenkins J."/>
            <person name="Shu S."/>
            <person name="Ishizaki K."/>
            <person name="Yamaoka S."/>
            <person name="Nishihama R."/>
            <person name="Nakamura Y."/>
            <person name="Berger F."/>
            <person name="Adam C."/>
            <person name="Aki S.S."/>
            <person name="Althoff F."/>
            <person name="Araki T."/>
            <person name="Arteaga-Vazquez M.A."/>
            <person name="Balasubrmanian S."/>
            <person name="Barry K."/>
            <person name="Bauer D."/>
            <person name="Boehm C.R."/>
            <person name="Briginshaw L."/>
            <person name="Caballero-Perez J."/>
            <person name="Catarino B."/>
            <person name="Chen F."/>
            <person name="Chiyoda S."/>
            <person name="Chovatia M."/>
            <person name="Davies K.M."/>
            <person name="Delmans M."/>
            <person name="Demura T."/>
            <person name="Dierschke T."/>
            <person name="Dolan L."/>
            <person name="Dorantes-Acosta A.E."/>
            <person name="Eklund D.M."/>
            <person name="Florent S.N."/>
            <person name="Flores-Sandoval E."/>
            <person name="Fujiyama A."/>
            <person name="Fukuzawa H."/>
            <person name="Galik B."/>
            <person name="Grimanelli D."/>
            <person name="Grimwood J."/>
            <person name="Grossniklaus U."/>
            <person name="Hamada T."/>
            <person name="Haseloff J."/>
            <person name="Hetherington A.J."/>
            <person name="Higo A."/>
            <person name="Hirakawa Y."/>
            <person name="Hundley H.N."/>
            <person name="Ikeda Y."/>
            <person name="Inoue K."/>
            <person name="Inoue S.I."/>
            <person name="Ishida S."/>
            <person name="Jia Q."/>
            <person name="Kakita M."/>
            <person name="Kanazawa T."/>
            <person name="Kawai Y."/>
            <person name="Kawashima T."/>
            <person name="Kennedy M."/>
            <person name="Kinose K."/>
            <person name="Kinoshita T."/>
            <person name="Kohara Y."/>
            <person name="Koide E."/>
            <person name="Komatsu K."/>
            <person name="Kopischke S."/>
            <person name="Kubo M."/>
            <person name="Kyozuka J."/>
            <person name="Lagercrantz U."/>
            <person name="Lin S.S."/>
            <person name="Lindquist E."/>
            <person name="Lipzen A.M."/>
            <person name="Lu C.W."/>
            <person name="De Luna E."/>
            <person name="Martienssen R.A."/>
            <person name="Minamino N."/>
            <person name="Mizutani M."/>
            <person name="Mizutani M."/>
            <person name="Mochizuki N."/>
            <person name="Monte I."/>
            <person name="Mosher R."/>
            <person name="Nagasaki H."/>
            <person name="Nakagami H."/>
            <person name="Naramoto S."/>
            <person name="Nishitani K."/>
            <person name="Ohtani M."/>
            <person name="Okamoto T."/>
            <person name="Okumura M."/>
            <person name="Phillips J."/>
            <person name="Pollak B."/>
            <person name="Reinders A."/>
            <person name="Rovekamp M."/>
            <person name="Sano R."/>
            <person name="Sawa S."/>
            <person name="Schmid M.W."/>
            <person name="Shirakawa M."/>
            <person name="Solano R."/>
            <person name="Spunde A."/>
            <person name="Suetsugu N."/>
            <person name="Sugano S."/>
            <person name="Sugiyama A."/>
            <person name="Sun R."/>
            <person name="Suzuki Y."/>
            <person name="Takenaka M."/>
            <person name="Takezawa D."/>
            <person name="Tomogane H."/>
            <person name="Tsuzuki M."/>
            <person name="Ueda T."/>
            <person name="Umeda M."/>
            <person name="Ward J.M."/>
            <person name="Watanabe Y."/>
            <person name="Yazaki K."/>
            <person name="Yokoyama R."/>
            <person name="Yoshitake Y."/>
            <person name="Yotsui I."/>
            <person name="Zachgo S."/>
            <person name="Schmutz J."/>
        </authorList>
    </citation>
    <scope>NUCLEOTIDE SEQUENCE [LARGE SCALE GENOMIC DNA]</scope>
    <source>
        <strain evidence="2">Tak-1</strain>
    </source>
</reference>
<protein>
    <submittedName>
        <fullName evidence="1">Uncharacterized protein</fullName>
    </submittedName>
</protein>
<organism evidence="1 2">
    <name type="scientific">Marchantia polymorpha</name>
    <name type="common">Common liverwort</name>
    <name type="synonym">Marchantia aquatica</name>
    <dbReference type="NCBI Taxonomy" id="3197"/>
    <lineage>
        <taxon>Eukaryota</taxon>
        <taxon>Viridiplantae</taxon>
        <taxon>Streptophyta</taxon>
        <taxon>Embryophyta</taxon>
        <taxon>Marchantiophyta</taxon>
        <taxon>Marchantiopsida</taxon>
        <taxon>Marchantiidae</taxon>
        <taxon>Marchantiales</taxon>
        <taxon>Marchantiaceae</taxon>
        <taxon>Marchantia</taxon>
    </lineage>
</organism>
<proteinExistence type="predicted"/>
<evidence type="ECO:0000313" key="1">
    <source>
        <dbReference type="EMBL" id="PTQ27086.1"/>
    </source>
</evidence>